<evidence type="ECO:0000256" key="6">
    <source>
        <dbReference type="ARBA" id="ARBA00022692"/>
    </source>
</evidence>
<dbReference type="PROSITE" id="PS51012">
    <property type="entry name" value="ABC_TM2"/>
    <property type="match status" value="1"/>
</dbReference>
<dbReference type="PRINTS" id="PR00164">
    <property type="entry name" value="ABC2TRNSPORT"/>
</dbReference>
<evidence type="ECO:0000256" key="4">
    <source>
        <dbReference type="ARBA" id="ARBA00022475"/>
    </source>
</evidence>
<evidence type="ECO:0000256" key="3">
    <source>
        <dbReference type="ARBA" id="ARBA00022448"/>
    </source>
</evidence>
<protein>
    <recommendedName>
        <fullName evidence="10">Transport permease protein</fullName>
    </recommendedName>
</protein>
<name>A0ABY4MVF3_9MICO</name>
<keyword evidence="9" id="KW-0046">Antibiotic resistance</keyword>
<dbReference type="PANTHER" id="PTHR30413:SF8">
    <property type="entry name" value="TRANSPORT PERMEASE PROTEIN"/>
    <property type="match status" value="1"/>
</dbReference>
<dbReference type="InterPro" id="IPR000412">
    <property type="entry name" value="ABC_2_transport"/>
</dbReference>
<dbReference type="Pfam" id="PF01061">
    <property type="entry name" value="ABC2_membrane"/>
    <property type="match status" value="1"/>
</dbReference>
<keyword evidence="8 10" id="KW-0472">Membrane</keyword>
<evidence type="ECO:0000256" key="8">
    <source>
        <dbReference type="ARBA" id="ARBA00023136"/>
    </source>
</evidence>
<feature type="transmembrane region" description="Helical" evidence="10">
    <location>
        <begin position="65"/>
        <end position="86"/>
    </location>
</feature>
<sequence length="311" mass="35198">MTYFNEMQQVSDERMRRLASLELETRKQPRNPISGFITAIRELREHHNLLGLLVRREVVGRYKDSVLGFAWSLIRPLTQLLIYYLVMGQFLGAARSIENFAVYIFTGLTLYSLFSETLTAMTGSIIANAGLVKKVYLPREIFPLATLGSSLFNFVLQMVILIAAAAFTGSLTLGWHLMYGVVAVIVILLYATGLGLILASTNVYFRDVQYLVEVLMMLLMWFSPIVYSWTFVHDAFVSFGVPWLTEIYVNNPVTLAVLGFQVAFWSPSSPTAEFPPELMTRMGISIIFGLLLVWFGQRIFARLQGNFAQEL</sequence>
<accession>A0ABY4MVF3</accession>
<evidence type="ECO:0000313" key="12">
    <source>
        <dbReference type="EMBL" id="UQN14400.1"/>
    </source>
</evidence>
<organism evidence="12">
    <name type="scientific">Gulosibacter sediminis</name>
    <dbReference type="NCBI Taxonomy" id="1729695"/>
    <lineage>
        <taxon>Bacteria</taxon>
        <taxon>Bacillati</taxon>
        <taxon>Actinomycetota</taxon>
        <taxon>Actinomycetes</taxon>
        <taxon>Micrococcales</taxon>
        <taxon>Microbacteriaceae</taxon>
        <taxon>Gulosibacter</taxon>
    </lineage>
</organism>
<dbReference type="EMBL" id="CP097160">
    <property type="protein sequence ID" value="UQN14400.1"/>
    <property type="molecule type" value="Genomic_DNA"/>
</dbReference>
<keyword evidence="5" id="KW-0997">Cell inner membrane</keyword>
<evidence type="ECO:0000256" key="5">
    <source>
        <dbReference type="ARBA" id="ARBA00022519"/>
    </source>
</evidence>
<feature type="domain" description="ABC transmembrane type-2" evidence="11">
    <location>
        <begin position="67"/>
        <end position="303"/>
    </location>
</feature>
<evidence type="ECO:0000256" key="1">
    <source>
        <dbReference type="ARBA" id="ARBA00004429"/>
    </source>
</evidence>
<evidence type="ECO:0000256" key="10">
    <source>
        <dbReference type="RuleBase" id="RU361157"/>
    </source>
</evidence>
<proteinExistence type="inferred from homology"/>
<feature type="transmembrane region" description="Helical" evidence="10">
    <location>
        <begin position="101"/>
        <end position="129"/>
    </location>
</feature>
<reference evidence="12" key="1">
    <citation type="submission" date="2022-05" db="EMBL/GenBank/DDBJ databases">
        <title>Complete genome sequence of toluene-degrading Gulosibacter sediminis strain ACHW.36C.</title>
        <authorList>
            <person name="Wai A.C."/>
            <person name="Lai G.K."/>
            <person name="Griffin S.D."/>
            <person name="Leung F.C."/>
        </authorList>
    </citation>
    <scope>NUCLEOTIDE SEQUENCE [LARGE SCALE GENOMIC DNA]</scope>
    <source>
        <strain evidence="12">ACHW.36C</strain>
    </source>
</reference>
<keyword evidence="7 10" id="KW-1133">Transmembrane helix</keyword>
<dbReference type="InterPro" id="IPR013525">
    <property type="entry name" value="ABC2_TM"/>
</dbReference>
<feature type="transmembrane region" description="Helical" evidence="10">
    <location>
        <begin position="141"/>
        <end position="167"/>
    </location>
</feature>
<dbReference type="InterPro" id="IPR047817">
    <property type="entry name" value="ABC2_TM_bact-type"/>
</dbReference>
<dbReference type="PANTHER" id="PTHR30413">
    <property type="entry name" value="INNER MEMBRANE TRANSPORT PERMEASE"/>
    <property type="match status" value="1"/>
</dbReference>
<keyword evidence="4 10" id="KW-1003">Cell membrane</keyword>
<feature type="transmembrane region" description="Helical" evidence="10">
    <location>
        <begin position="173"/>
        <end position="198"/>
    </location>
</feature>
<evidence type="ECO:0000256" key="2">
    <source>
        <dbReference type="ARBA" id="ARBA00007783"/>
    </source>
</evidence>
<keyword evidence="6 10" id="KW-0812">Transmembrane</keyword>
<feature type="transmembrane region" description="Helical" evidence="10">
    <location>
        <begin position="210"/>
        <end position="227"/>
    </location>
</feature>
<feature type="transmembrane region" description="Helical" evidence="10">
    <location>
        <begin position="278"/>
        <end position="296"/>
    </location>
</feature>
<gene>
    <name evidence="12" type="ORF">M3M28_10115</name>
</gene>
<evidence type="ECO:0000259" key="11">
    <source>
        <dbReference type="PROSITE" id="PS51012"/>
    </source>
</evidence>
<comment type="subcellular location">
    <subcellularLocation>
        <location evidence="1">Cell inner membrane</location>
        <topology evidence="1">Multi-pass membrane protein</topology>
    </subcellularLocation>
    <subcellularLocation>
        <location evidence="10">Cell membrane</location>
        <topology evidence="10">Multi-pass membrane protein</topology>
    </subcellularLocation>
</comment>
<evidence type="ECO:0000256" key="7">
    <source>
        <dbReference type="ARBA" id="ARBA00022989"/>
    </source>
</evidence>
<comment type="similarity">
    <text evidence="2 10">Belongs to the ABC-2 integral membrane protein family.</text>
</comment>
<keyword evidence="3 10" id="KW-0813">Transport</keyword>
<evidence type="ECO:0000256" key="9">
    <source>
        <dbReference type="ARBA" id="ARBA00023251"/>
    </source>
</evidence>